<dbReference type="EMBL" id="ANOF01000034">
    <property type="protein sequence ID" value="EMI28447.1"/>
    <property type="molecule type" value="Genomic_DNA"/>
</dbReference>
<dbReference type="AlphaFoldDB" id="M5SL26"/>
<evidence type="ECO:0000313" key="1">
    <source>
        <dbReference type="EMBL" id="EMI28447.1"/>
    </source>
</evidence>
<accession>M5SL26</accession>
<gene>
    <name evidence="1" type="ORF">RESH_00922</name>
</gene>
<name>M5SL26_9BACT</name>
<protein>
    <submittedName>
        <fullName evidence="1">Uncharacterized protein</fullName>
    </submittedName>
</protein>
<proteinExistence type="predicted"/>
<evidence type="ECO:0000313" key="2">
    <source>
        <dbReference type="Proteomes" id="UP000011996"/>
    </source>
</evidence>
<dbReference type="Proteomes" id="UP000011996">
    <property type="component" value="Unassembled WGS sequence"/>
</dbReference>
<sequence length="294" mass="32482">MSCEVLATVPSRSRPTACSKQMDRECGHCLYSWNHQHSVVRNLHVGGDSVFAKGIANWGNYSSNVSGVNQLNSPVLAATSHVPYLSCVSELVSSNCPFMYLGMVVLSTYGCLQLVHLRFGERSPNVACDATRQCRVLKIGSPHLRTSRRALANRYCNALVAAMPSGANIRMCSLLAESVRRHRVPRTCSLAKRTINQLRLALFVREGRVAYGPLWEWRHLRVAYFGAPMSPRSSLICARATPTVVAVLDRPNRRPNEKTSPVYAAPSQVDAGLRLRTTRCSEPEGSLVRAEVCR</sequence>
<comment type="caution">
    <text evidence="1">The sequence shown here is derived from an EMBL/GenBank/DDBJ whole genome shotgun (WGS) entry which is preliminary data.</text>
</comment>
<reference evidence="1 2" key="1">
    <citation type="journal article" date="2013" name="Mar. Genomics">
        <title>Expression of sulfatases in Rhodopirellula baltica and the diversity of sulfatases in the genus Rhodopirellula.</title>
        <authorList>
            <person name="Wegner C.E."/>
            <person name="Richter-Heitmann T."/>
            <person name="Klindworth A."/>
            <person name="Klockow C."/>
            <person name="Richter M."/>
            <person name="Achstetter T."/>
            <person name="Glockner F.O."/>
            <person name="Harder J."/>
        </authorList>
    </citation>
    <scope>NUCLEOTIDE SEQUENCE [LARGE SCALE GENOMIC DNA]</scope>
    <source>
        <strain evidence="1 2">SH398</strain>
    </source>
</reference>
<organism evidence="1 2">
    <name type="scientific">Rhodopirellula europaea SH398</name>
    <dbReference type="NCBI Taxonomy" id="1263868"/>
    <lineage>
        <taxon>Bacteria</taxon>
        <taxon>Pseudomonadati</taxon>
        <taxon>Planctomycetota</taxon>
        <taxon>Planctomycetia</taxon>
        <taxon>Pirellulales</taxon>
        <taxon>Pirellulaceae</taxon>
        <taxon>Rhodopirellula</taxon>
    </lineage>
</organism>
<dbReference type="PATRIC" id="fig|1263868.3.peg.997"/>